<protein>
    <submittedName>
        <fullName evidence="2">DNA-binding protein</fullName>
    </submittedName>
</protein>
<gene>
    <name evidence="2" type="ORF">AvPV1_gp02</name>
</gene>
<accession>A0AAT9J7Q2</accession>
<keyword evidence="1" id="KW-1277">Toxin-antitoxin system</keyword>
<organism evidence="2">
    <name type="scientific">Archaeoglobus veneficus pleomorphic virus 1</name>
    <dbReference type="NCBI Taxonomy" id="3115750"/>
    <lineage>
        <taxon>Viruses</taxon>
        <taxon>Monodnaviria</taxon>
        <taxon>Trapavirae</taxon>
        <taxon>Calorviricota</taxon>
        <taxon>Caminiviricetes</taxon>
        <taxon>Ageovirales</taxon>
        <taxon>Thalassapleoviridae</taxon>
        <taxon>Avenivirus</taxon>
        <taxon>Avenivirus atlanticense</taxon>
    </lineage>
</organism>
<sequence>MRYKYREVCESRRNGRKERISITLDSDLLTRIHRLGVSNISQFINDVLSEKLEEIESVIENEEDRNMIKELLKYPYRAALELIRN</sequence>
<evidence type="ECO:0000313" key="2">
    <source>
        <dbReference type="EMBL" id="DBA54584.1"/>
    </source>
</evidence>
<proteinExistence type="predicted"/>
<keyword evidence="2" id="KW-0238">DNA-binding</keyword>
<name>A0AAT9J7Q2_9VIRU</name>
<dbReference type="Pfam" id="PF07362">
    <property type="entry name" value="CcdA"/>
    <property type="match status" value="1"/>
</dbReference>
<dbReference type="GO" id="GO:0003677">
    <property type="term" value="F:DNA binding"/>
    <property type="evidence" value="ECO:0007669"/>
    <property type="project" value="UniProtKB-KW"/>
</dbReference>
<reference evidence="2" key="1">
    <citation type="journal article" date="2024" name="ISME J.">
        <title>Pleomorphic viruses establish stable relationship with marine hyperthermophilic archaea.</title>
        <authorList>
            <person name="Baquero D.P."/>
            <person name="Bignon E.A."/>
            <person name="Krupovic M."/>
        </authorList>
    </citation>
    <scope>NUCLEOTIDE SEQUENCE</scope>
</reference>
<evidence type="ECO:0000256" key="1">
    <source>
        <dbReference type="ARBA" id="ARBA00022649"/>
    </source>
</evidence>
<dbReference type="EMBL" id="BK065155">
    <property type="protein sequence ID" value="DBA54584.1"/>
    <property type="molecule type" value="Genomic_DNA"/>
</dbReference>
<dbReference type="InterPro" id="IPR009956">
    <property type="entry name" value="Post-segregation_anti-tox_CcdA"/>
</dbReference>